<name>A0A8T0GBY5_CERPU</name>
<organism evidence="1 2">
    <name type="scientific">Ceratodon purpureus</name>
    <name type="common">Fire moss</name>
    <name type="synonym">Dicranum purpureum</name>
    <dbReference type="NCBI Taxonomy" id="3225"/>
    <lineage>
        <taxon>Eukaryota</taxon>
        <taxon>Viridiplantae</taxon>
        <taxon>Streptophyta</taxon>
        <taxon>Embryophyta</taxon>
        <taxon>Bryophyta</taxon>
        <taxon>Bryophytina</taxon>
        <taxon>Bryopsida</taxon>
        <taxon>Dicranidae</taxon>
        <taxon>Pseudoditrichales</taxon>
        <taxon>Ditrichaceae</taxon>
        <taxon>Ceratodon</taxon>
    </lineage>
</organism>
<gene>
    <name evidence="1" type="ORF">KC19_11G072900</name>
</gene>
<proteinExistence type="predicted"/>
<protein>
    <submittedName>
        <fullName evidence="1">Uncharacterized protein</fullName>
    </submittedName>
</protein>
<dbReference type="EMBL" id="CM026432">
    <property type="protein sequence ID" value="KAG0556701.1"/>
    <property type="molecule type" value="Genomic_DNA"/>
</dbReference>
<sequence length="120" mass="13545">MRVRHSCYGSSSKIQHFFLSPDWGTEVIVSTNSLLFWTHPADDAPTCSNLHLSGLLTQLEMLSRPHPFTAILTLQSSYYNPPLISIPNISHTNLLTLPKYSPQFGQRISCRPNYRPSSQS</sequence>
<accession>A0A8T0GBY5</accession>
<evidence type="ECO:0000313" key="2">
    <source>
        <dbReference type="Proteomes" id="UP000822688"/>
    </source>
</evidence>
<keyword evidence="2" id="KW-1185">Reference proteome</keyword>
<comment type="caution">
    <text evidence="1">The sequence shown here is derived from an EMBL/GenBank/DDBJ whole genome shotgun (WGS) entry which is preliminary data.</text>
</comment>
<reference evidence="1 2" key="1">
    <citation type="submission" date="2020-06" db="EMBL/GenBank/DDBJ databases">
        <title>WGS assembly of Ceratodon purpureus strain R40.</title>
        <authorList>
            <person name="Carey S.B."/>
            <person name="Jenkins J."/>
            <person name="Shu S."/>
            <person name="Lovell J.T."/>
            <person name="Sreedasyam A."/>
            <person name="Maumus F."/>
            <person name="Tiley G.P."/>
            <person name="Fernandez-Pozo N."/>
            <person name="Barry K."/>
            <person name="Chen C."/>
            <person name="Wang M."/>
            <person name="Lipzen A."/>
            <person name="Daum C."/>
            <person name="Saski C.A."/>
            <person name="Payton A.C."/>
            <person name="Mcbreen J.C."/>
            <person name="Conrad R.E."/>
            <person name="Kollar L.M."/>
            <person name="Olsson S."/>
            <person name="Huttunen S."/>
            <person name="Landis J.B."/>
            <person name="Wickett N.J."/>
            <person name="Johnson M.G."/>
            <person name="Rensing S.A."/>
            <person name="Grimwood J."/>
            <person name="Schmutz J."/>
            <person name="Mcdaniel S.F."/>
        </authorList>
    </citation>
    <scope>NUCLEOTIDE SEQUENCE [LARGE SCALE GENOMIC DNA]</scope>
    <source>
        <strain evidence="1 2">R40</strain>
    </source>
</reference>
<dbReference type="Proteomes" id="UP000822688">
    <property type="component" value="Chromosome 11"/>
</dbReference>
<dbReference type="AlphaFoldDB" id="A0A8T0GBY5"/>
<evidence type="ECO:0000313" key="1">
    <source>
        <dbReference type="EMBL" id="KAG0556701.1"/>
    </source>
</evidence>